<evidence type="ECO:0000313" key="6">
    <source>
        <dbReference type="EMBL" id="OAQ66093.1"/>
    </source>
</evidence>
<dbReference type="OrthoDB" id="425534at2759"/>
<reference evidence="6 7" key="1">
    <citation type="journal article" date="2016" name="PLoS Pathog.">
        <title>Biosynthesis of antibiotic leucinostatins in bio-control fungus Purpureocillium lilacinum and their inhibition on phytophthora revealed by genome mining.</title>
        <authorList>
            <person name="Wang G."/>
            <person name="Liu Z."/>
            <person name="Lin R."/>
            <person name="Li E."/>
            <person name="Mao Z."/>
            <person name="Ling J."/>
            <person name="Yang Y."/>
            <person name="Yin W.B."/>
            <person name="Xie B."/>
        </authorList>
    </citation>
    <scope>NUCLEOTIDE SEQUENCE [LARGE SCALE GENOMIC DNA]</scope>
    <source>
        <strain evidence="6">170</strain>
    </source>
</reference>
<feature type="domain" description="AB hydrolase-1" evidence="4">
    <location>
        <begin position="141"/>
        <end position="295"/>
    </location>
</feature>
<organism evidence="6 7">
    <name type="scientific">Pochonia chlamydosporia 170</name>
    <dbReference type="NCBI Taxonomy" id="1380566"/>
    <lineage>
        <taxon>Eukaryota</taxon>
        <taxon>Fungi</taxon>
        <taxon>Dikarya</taxon>
        <taxon>Ascomycota</taxon>
        <taxon>Pezizomycotina</taxon>
        <taxon>Sordariomycetes</taxon>
        <taxon>Hypocreomycetidae</taxon>
        <taxon>Hypocreales</taxon>
        <taxon>Clavicipitaceae</taxon>
        <taxon>Pochonia</taxon>
    </lineage>
</organism>
<evidence type="ECO:0000259" key="5">
    <source>
        <dbReference type="Pfam" id="PF08386"/>
    </source>
</evidence>
<keyword evidence="7" id="KW-1185">Reference proteome</keyword>
<sequence>MSSPKDSPSNDPPSQARGSKSPSAMNGKLFPQQTYVSQPLTVKRKKRWHAIALSFAALLWITSTSHYVSRIQHRATLPGLNLRSYPGEKIKWSPCGEINDHEVECSDINVPMDQFNATNSGDKTFNIPLIRLRGKNATQNVLLNPGGPGGSGFGFLYELGSELNTIVGENFHLLSFDPRGVNSSTPLASCYPDEETKTKFHYNRDDDVVRDSGKRHAWSTNYAKACAENMGEHGKYVNTPQTAADMNSILDALGQRDMVYWGFSYGTLLGQTYATMFPERSKRVIIDGVANQFEWYEAHILEMDFVDTFKVIDGFFDECLKAGGDCPLASFAKTTAELKGKISGITSQLHDEPISVYKDPSTYGTIDANNFLIDGFFRATYAPKGWPKFAQTLANLLNGNATDALLAFTFSTFAKIKGDSTDIITLNDGISGAKYWAQGHQAYNDKMQPFYRNLSFAATLSRQYGAKQQWAIPRTHNYIPQKGVKTTHPLLILSTTYDPVCSLTAARTANEAFVDSRLVELKAYGHCSLAMPSLCIVKHVRNFLRDGSMPPEGATCEMDGSYFGKEDGKVEKRGDGGDGKILEAQERIAEKMRWVLP</sequence>
<dbReference type="GeneID" id="28850509"/>
<evidence type="ECO:0000256" key="3">
    <source>
        <dbReference type="SAM" id="MobiDB-lite"/>
    </source>
</evidence>
<dbReference type="STRING" id="1380566.A0A179FM22"/>
<dbReference type="Pfam" id="PF00561">
    <property type="entry name" value="Abhydrolase_1"/>
    <property type="match status" value="1"/>
</dbReference>
<dbReference type="InterPro" id="IPR000073">
    <property type="entry name" value="AB_hydrolase_1"/>
</dbReference>
<dbReference type="KEGG" id="pchm:VFPPC_07697"/>
<dbReference type="AlphaFoldDB" id="A0A179FM22"/>
<feature type="region of interest" description="Disordered" evidence="3">
    <location>
        <begin position="1"/>
        <end position="30"/>
    </location>
</feature>
<feature type="compositionally biased region" description="Low complexity" evidence="3">
    <location>
        <begin position="1"/>
        <end position="14"/>
    </location>
</feature>
<keyword evidence="2 6" id="KW-0378">Hydrolase</keyword>
<evidence type="ECO:0000256" key="1">
    <source>
        <dbReference type="ARBA" id="ARBA00010088"/>
    </source>
</evidence>
<proteinExistence type="inferred from homology"/>
<name>A0A179FM22_METCM</name>
<comment type="similarity">
    <text evidence="1">Belongs to the peptidase S33 family.</text>
</comment>
<accession>A0A179FM22</accession>
<dbReference type="Proteomes" id="UP000078397">
    <property type="component" value="Unassembled WGS sequence"/>
</dbReference>
<dbReference type="InterPro" id="IPR029058">
    <property type="entry name" value="AB_hydrolase_fold"/>
</dbReference>
<dbReference type="RefSeq" id="XP_018143180.1">
    <property type="nucleotide sequence ID" value="XM_018286515.1"/>
</dbReference>
<gene>
    <name evidence="6" type="ORF">VFPPC_07697</name>
</gene>
<dbReference type="PANTHER" id="PTHR43248">
    <property type="entry name" value="2-SUCCINYL-6-HYDROXY-2,4-CYCLOHEXADIENE-1-CARBOXYLATE SYNTHASE"/>
    <property type="match status" value="1"/>
</dbReference>
<protein>
    <submittedName>
        <fullName evidence="6">Alpha beta hydrolase fold-1 protein</fullName>
    </submittedName>
</protein>
<evidence type="ECO:0000256" key="2">
    <source>
        <dbReference type="ARBA" id="ARBA00022801"/>
    </source>
</evidence>
<dbReference type="InterPro" id="IPR013595">
    <property type="entry name" value="Pept_S33_TAP-like_C"/>
</dbReference>
<dbReference type="Pfam" id="PF08386">
    <property type="entry name" value="Abhydrolase_4"/>
    <property type="match status" value="1"/>
</dbReference>
<feature type="domain" description="Peptidase S33 tripeptidyl aminopeptidase-like C-terminal" evidence="5">
    <location>
        <begin position="469"/>
        <end position="556"/>
    </location>
</feature>
<evidence type="ECO:0000313" key="7">
    <source>
        <dbReference type="Proteomes" id="UP000078397"/>
    </source>
</evidence>
<comment type="caution">
    <text evidence="6">The sequence shown here is derived from an EMBL/GenBank/DDBJ whole genome shotgun (WGS) entry which is preliminary data.</text>
</comment>
<dbReference type="SUPFAM" id="SSF53474">
    <property type="entry name" value="alpha/beta-Hydrolases"/>
    <property type="match status" value="1"/>
</dbReference>
<dbReference type="PANTHER" id="PTHR43248:SF25">
    <property type="entry name" value="AB HYDROLASE-1 DOMAIN-CONTAINING PROTEIN-RELATED"/>
    <property type="match status" value="1"/>
</dbReference>
<evidence type="ECO:0000259" key="4">
    <source>
        <dbReference type="Pfam" id="PF00561"/>
    </source>
</evidence>
<dbReference type="EMBL" id="LSBJ02000004">
    <property type="protein sequence ID" value="OAQ66093.1"/>
    <property type="molecule type" value="Genomic_DNA"/>
</dbReference>
<dbReference type="Gene3D" id="3.40.50.1820">
    <property type="entry name" value="alpha/beta hydrolase"/>
    <property type="match status" value="1"/>
</dbReference>
<dbReference type="InterPro" id="IPR051601">
    <property type="entry name" value="Serine_prot/Carboxylest_S33"/>
</dbReference>
<dbReference type="GO" id="GO:0016787">
    <property type="term" value="F:hydrolase activity"/>
    <property type="evidence" value="ECO:0007669"/>
    <property type="project" value="UniProtKB-KW"/>
</dbReference>